<reference evidence="7" key="1">
    <citation type="submission" date="2016-10" db="EMBL/GenBank/DDBJ databases">
        <title>Sequence of Gallionella enrichment culture.</title>
        <authorList>
            <person name="Poehlein A."/>
            <person name="Muehling M."/>
            <person name="Daniel R."/>
        </authorList>
    </citation>
    <scope>NUCLEOTIDE SEQUENCE</scope>
</reference>
<dbReference type="SUPFAM" id="SSF56988">
    <property type="entry name" value="Anthrax protective antigen"/>
    <property type="match status" value="1"/>
</dbReference>
<dbReference type="SUPFAM" id="SSF55874">
    <property type="entry name" value="ATPase domain of HSP90 chaperone/DNA topoisomerase II/histidine kinase"/>
    <property type="match status" value="1"/>
</dbReference>
<keyword evidence="4" id="KW-0472">Membrane</keyword>
<evidence type="ECO:0000313" key="7">
    <source>
        <dbReference type="EMBL" id="OIR05340.1"/>
    </source>
</evidence>
<evidence type="ECO:0000256" key="4">
    <source>
        <dbReference type="SAM" id="Phobius"/>
    </source>
</evidence>
<dbReference type="Pfam" id="PF07730">
    <property type="entry name" value="HisKA_3"/>
    <property type="match status" value="1"/>
</dbReference>
<dbReference type="SMART" id="SM00387">
    <property type="entry name" value="HATPase_c"/>
    <property type="match status" value="1"/>
</dbReference>
<keyword evidence="4" id="KW-0812">Transmembrane</keyword>
<dbReference type="GO" id="GO:0046983">
    <property type="term" value="F:protein dimerization activity"/>
    <property type="evidence" value="ECO:0007669"/>
    <property type="project" value="InterPro"/>
</dbReference>
<dbReference type="Pfam" id="PF02518">
    <property type="entry name" value="HATPase_c"/>
    <property type="match status" value="1"/>
</dbReference>
<dbReference type="InterPro" id="IPR037524">
    <property type="entry name" value="PA14/GLEYA"/>
</dbReference>
<dbReference type="GO" id="GO:0016020">
    <property type="term" value="C:membrane"/>
    <property type="evidence" value="ECO:0007669"/>
    <property type="project" value="InterPro"/>
</dbReference>
<feature type="compositionally biased region" description="Polar residues" evidence="3">
    <location>
        <begin position="895"/>
        <end position="912"/>
    </location>
</feature>
<sequence>MRWYNLNQNHGRWRRITISTVVGILLAGIAQPIRAGQQTEIASTPAIASLGALGTTTVWDLHHERSVSVEGTVTFVSHRRGLLVLQDGDHAVAFMCHADLSGLQPGQRVKLVSPSVYPDIPGMQDFPFEGARTEFSPSMRQRPTGQINYVERLQGYLTPPESGSYQFWLSSDDASELWLSPDDSREGAKRIASVPSWTDPGDWSRFRSQHSDPITLQKGRRYYIEALHDQSGGTDFLDVAWESRSIARTRIDSEYLTPYSGRVPSDLVATKPPAHGVLLQRWRQSVTSSLAALQPTSQHWSRFVVEFPTIVVVGSGTIPRPLQIRAGRPMRPQDNFRWSEVKAEVKTITASKGGLDIQLVDGDGSLLAHVQQWRGKNPVGYNGFVLRLQGICETAFDPEGDTVPGTLLIPTLDHLTIEAPSHSWDLLPPTAISVLPSLTSVDDQGVPIRIQGKVVAHPSPRTLVLQDEGSFHAYYSSDGSHWKPFGGEIDVPMQDSVVVGMAVSSFGPEPTIARFDHISGLRRPYVGTSVGSTHNSGQFQLKNGGLEISGTGYDIWDSDDNFYFVSNSTRGNCELIARLEPPTMHQRWAKAGLMIRASLSPGAPFVDLLNVGGNQLSIQWRKNSPYCTTEAHYIPGSRDAQWLKLARKYSTITVHTLQDTSVHEGDMLHVFGFLRRTPSGLEISHAFIRTPSKPAPDGNYTLDRPLLDIRSVLPNSRTAPPNHYLVRGVITCNQMINWTNYFSVQDQTAGAFIELNNESDQKLLKPGTYVEVYCDPIVSGNYTRPIATKVVPLGRGIMPRPVHYPEELSEPERGQGEWIDVRGIVYAAGQGDTAVLRTSGSYVTIHATGMNHERWEQLIDHTVHVQGVASYQQISNMTLLVPGPDFIEQVRDESFSGSPPRTAISQLSNTGDLNDPSHRIRIEGTVTFTHDRLSIIEDGTGSVRVLTSGRPGQLVSGDRVDAIGFPSVDSTGVPNLLYATLKRIGTGGRPAPVQADAAAALNGSIGLRLVTLEADVISGGKVENGMTFEMESQHQRFYVWCPSQTKALQNLSNGSRVRLTGIVFREPGSTDLVPAFFNVRDHASLFVVNSPADIVFIHGPPWLVLRHALYGLGILIGILVVVLAWARILQRRVRQRTQQLNEAMSKLQQETKLSATLSERQRLAGEIHDSLEQGMTGLMLQLDGALQSPVCPQDVRDTIKVAKNMVAFSHAEIRHAIWDLNSPALAGTDLGTALKRLADWINPNRIGMEVKVVGTPVKLPPETDHHVLRIVQEAVTNALKHAKATTITIVLNYRGEGVEITITDNGCGFSPKTLLVDEGHFGLRSLRRRAKKIDARLTIESTPGHGTVVAISLPVERQNPV</sequence>
<dbReference type="PANTHER" id="PTHR24421">
    <property type="entry name" value="NITRATE/NITRITE SENSOR PROTEIN NARX-RELATED"/>
    <property type="match status" value="1"/>
</dbReference>
<evidence type="ECO:0000259" key="5">
    <source>
        <dbReference type="PROSITE" id="PS50109"/>
    </source>
</evidence>
<feature type="region of interest" description="Disordered" evidence="3">
    <location>
        <begin position="892"/>
        <end position="914"/>
    </location>
</feature>
<dbReference type="Gene3D" id="3.30.565.10">
    <property type="entry name" value="Histidine kinase-like ATPase, C-terminal domain"/>
    <property type="match status" value="1"/>
</dbReference>
<dbReference type="EMBL" id="MLJW01000051">
    <property type="protein sequence ID" value="OIR05340.1"/>
    <property type="molecule type" value="Genomic_DNA"/>
</dbReference>
<keyword evidence="4" id="KW-1133">Transmembrane helix</keyword>
<protein>
    <submittedName>
        <fullName evidence="7">Sensor histidine kinase LiaS</fullName>
        <ecNumber evidence="7">2.7.13.3</ecNumber>
    </submittedName>
</protein>
<gene>
    <name evidence="7" type="primary">liaS_5</name>
    <name evidence="7" type="ORF">GALL_126520</name>
</gene>
<dbReference type="SMART" id="SM00758">
    <property type="entry name" value="PA14"/>
    <property type="match status" value="1"/>
</dbReference>
<evidence type="ECO:0000256" key="1">
    <source>
        <dbReference type="ARBA" id="ARBA00022679"/>
    </source>
</evidence>
<evidence type="ECO:0000259" key="6">
    <source>
        <dbReference type="PROSITE" id="PS51820"/>
    </source>
</evidence>
<organism evidence="7">
    <name type="scientific">mine drainage metagenome</name>
    <dbReference type="NCBI Taxonomy" id="410659"/>
    <lineage>
        <taxon>unclassified sequences</taxon>
        <taxon>metagenomes</taxon>
        <taxon>ecological metagenomes</taxon>
    </lineage>
</organism>
<dbReference type="PROSITE" id="PS51820">
    <property type="entry name" value="PA14"/>
    <property type="match status" value="1"/>
</dbReference>
<dbReference type="InterPro" id="IPR011658">
    <property type="entry name" value="PA14_dom"/>
</dbReference>
<keyword evidence="2 7" id="KW-0418">Kinase</keyword>
<feature type="transmembrane region" description="Helical" evidence="4">
    <location>
        <begin position="1108"/>
        <end position="1126"/>
    </location>
</feature>
<dbReference type="InterPro" id="IPR011712">
    <property type="entry name" value="Sig_transdc_His_kin_sub3_dim/P"/>
</dbReference>
<dbReference type="Gene3D" id="1.20.5.1930">
    <property type="match status" value="1"/>
</dbReference>
<dbReference type="InterPro" id="IPR050482">
    <property type="entry name" value="Sensor_HK_TwoCompSys"/>
</dbReference>
<dbReference type="InterPro" id="IPR003594">
    <property type="entry name" value="HATPase_dom"/>
</dbReference>
<dbReference type="Gene3D" id="3.90.182.10">
    <property type="entry name" value="Toxin - Anthrax Protective Antigen,domain 1"/>
    <property type="match status" value="1"/>
</dbReference>
<dbReference type="InterPro" id="IPR036890">
    <property type="entry name" value="HATPase_C_sf"/>
</dbReference>
<keyword evidence="1 7" id="KW-0808">Transferase</keyword>
<dbReference type="PANTHER" id="PTHR24421:SF62">
    <property type="entry name" value="SENSORY TRANSDUCTION HISTIDINE KINASE"/>
    <property type="match status" value="1"/>
</dbReference>
<dbReference type="CDD" id="cd16917">
    <property type="entry name" value="HATPase_UhpB-NarQ-NarX-like"/>
    <property type="match status" value="1"/>
</dbReference>
<feature type="domain" description="PA14" evidence="6">
    <location>
        <begin position="102"/>
        <end position="255"/>
    </location>
</feature>
<comment type="caution">
    <text evidence="7">The sequence shown here is derived from an EMBL/GenBank/DDBJ whole genome shotgun (WGS) entry which is preliminary data.</text>
</comment>
<dbReference type="Pfam" id="PF07691">
    <property type="entry name" value="PA14"/>
    <property type="match status" value="1"/>
</dbReference>
<dbReference type="InterPro" id="IPR005467">
    <property type="entry name" value="His_kinase_dom"/>
</dbReference>
<name>A0A1J5SUR4_9ZZZZ</name>
<dbReference type="PROSITE" id="PS50109">
    <property type="entry name" value="HIS_KIN"/>
    <property type="match status" value="1"/>
</dbReference>
<dbReference type="EC" id="2.7.13.3" evidence="7"/>
<proteinExistence type="predicted"/>
<dbReference type="GO" id="GO:0000155">
    <property type="term" value="F:phosphorelay sensor kinase activity"/>
    <property type="evidence" value="ECO:0007669"/>
    <property type="project" value="InterPro"/>
</dbReference>
<evidence type="ECO:0000256" key="3">
    <source>
        <dbReference type="SAM" id="MobiDB-lite"/>
    </source>
</evidence>
<accession>A0A1J5SUR4</accession>
<evidence type="ECO:0000256" key="2">
    <source>
        <dbReference type="ARBA" id="ARBA00022777"/>
    </source>
</evidence>
<feature type="domain" description="Histidine kinase" evidence="5">
    <location>
        <begin position="1267"/>
        <end position="1357"/>
    </location>
</feature>